<dbReference type="Proteomes" id="UP000177458">
    <property type="component" value="Unassembled WGS sequence"/>
</dbReference>
<protein>
    <recommendedName>
        <fullName evidence="3">Bacterial toxin RNase RnlA/LsoA DBD domain-containing protein</fullName>
    </recommendedName>
</protein>
<sequence length="173" mass="20536">MTSFDKKLLFKYLQEEIKGLVQDGLILLSHAKEHEGEISDFSYLVFPFSKAYEGFLKKFFLDLGLIREDEYYSDEIRIGRILNPGYLEEHKSVYKFLSQHEKGGEVFTKKLWEIWRKGRNQVFHYFPHNFRKLSYEEAKQIIDEILDIMSECVSRCYIGSNNKHIMNAVSTIM</sequence>
<evidence type="ECO:0000313" key="2">
    <source>
        <dbReference type="Proteomes" id="UP000177458"/>
    </source>
</evidence>
<comment type="caution">
    <text evidence="1">The sequence shown here is derived from an EMBL/GenBank/DDBJ whole genome shotgun (WGS) entry which is preliminary data.</text>
</comment>
<accession>A0A1F4UZ27</accession>
<proteinExistence type="predicted"/>
<evidence type="ECO:0000313" key="1">
    <source>
        <dbReference type="EMBL" id="OGC50152.1"/>
    </source>
</evidence>
<name>A0A1F4UZ27_UNCKA</name>
<gene>
    <name evidence="1" type="ORF">A3A69_00675</name>
</gene>
<dbReference type="AlphaFoldDB" id="A0A1F4UZ27"/>
<reference evidence="1 2" key="1">
    <citation type="journal article" date="2016" name="Nat. Commun.">
        <title>Thousands of microbial genomes shed light on interconnected biogeochemical processes in an aquifer system.</title>
        <authorList>
            <person name="Anantharaman K."/>
            <person name="Brown C.T."/>
            <person name="Hug L.A."/>
            <person name="Sharon I."/>
            <person name="Castelle C.J."/>
            <person name="Probst A.J."/>
            <person name="Thomas B.C."/>
            <person name="Singh A."/>
            <person name="Wilkins M.J."/>
            <person name="Karaoz U."/>
            <person name="Brodie E.L."/>
            <person name="Williams K.H."/>
            <person name="Hubbard S.S."/>
            <person name="Banfield J.F."/>
        </authorList>
    </citation>
    <scope>NUCLEOTIDE SEQUENCE [LARGE SCALE GENOMIC DNA]</scope>
</reference>
<evidence type="ECO:0008006" key="3">
    <source>
        <dbReference type="Google" id="ProtNLM"/>
    </source>
</evidence>
<organism evidence="1 2">
    <name type="scientific">candidate division WWE3 bacterium RIFCSPLOWO2_01_FULL_37_15</name>
    <dbReference type="NCBI Taxonomy" id="1802622"/>
    <lineage>
        <taxon>Bacteria</taxon>
        <taxon>Katanobacteria</taxon>
    </lineage>
</organism>
<dbReference type="EMBL" id="MEVF01000009">
    <property type="protein sequence ID" value="OGC50152.1"/>
    <property type="molecule type" value="Genomic_DNA"/>
</dbReference>